<dbReference type="Proteomes" id="UP001596445">
    <property type="component" value="Unassembled WGS sequence"/>
</dbReference>
<evidence type="ECO:0000256" key="2">
    <source>
        <dbReference type="ARBA" id="ARBA00022692"/>
    </source>
</evidence>
<protein>
    <submittedName>
        <fullName evidence="7">ABC transporter permease</fullName>
    </submittedName>
</protein>
<dbReference type="PANTHER" id="PTHR43229:SF2">
    <property type="entry name" value="NODULATION PROTEIN J"/>
    <property type="match status" value="1"/>
</dbReference>
<feature type="transmembrane region" description="Helical" evidence="5">
    <location>
        <begin position="152"/>
        <end position="177"/>
    </location>
</feature>
<dbReference type="AlphaFoldDB" id="A0ABD5W3Q0"/>
<name>A0ABD5W3Q0_9EURY</name>
<feature type="transmembrane region" description="Helical" evidence="5">
    <location>
        <begin position="189"/>
        <end position="215"/>
    </location>
</feature>
<keyword evidence="2 5" id="KW-0812">Transmembrane</keyword>
<gene>
    <name evidence="7" type="ORF">ACFQQG_13540</name>
</gene>
<dbReference type="PANTHER" id="PTHR43229">
    <property type="entry name" value="NODULATION PROTEIN J"/>
    <property type="match status" value="1"/>
</dbReference>
<sequence>MATADTRHETGDGPSLLALVWVVLRKQLILLVRYPLNTATQFLTLAILFGIIFFGGQAVAGPTITDSLGGIIVGLFVWTLAIVAFSQLSWNVTREAQWGTLERLFLSPNGFGTVMVTKTAVNILLSFLWAFVLLLVMMVMSGEWLAVDPLTVVPLGLLTVASITGIGFFFAGLALLYKRIDNVFQLVQWAFVALIAAPAGTYPVLKLLPISHGSYLLRRAMDDGVRLWEFAPRELGLLIATSAGYLLVGYYCLYRAQRRARRNGLLDQY</sequence>
<feature type="transmembrane region" description="Helical" evidence="5">
    <location>
        <begin position="34"/>
        <end position="55"/>
    </location>
</feature>
<dbReference type="InterPro" id="IPR013525">
    <property type="entry name" value="ABC2_TM"/>
</dbReference>
<evidence type="ECO:0000313" key="8">
    <source>
        <dbReference type="Proteomes" id="UP001596445"/>
    </source>
</evidence>
<keyword evidence="3 5" id="KW-1133">Transmembrane helix</keyword>
<feature type="transmembrane region" description="Helical" evidence="5">
    <location>
        <begin position="235"/>
        <end position="253"/>
    </location>
</feature>
<accession>A0ABD5W3Q0</accession>
<dbReference type="Pfam" id="PF12698">
    <property type="entry name" value="ABC2_membrane_3"/>
    <property type="match status" value="1"/>
</dbReference>
<dbReference type="GO" id="GO:0016020">
    <property type="term" value="C:membrane"/>
    <property type="evidence" value="ECO:0007669"/>
    <property type="project" value="UniProtKB-SubCell"/>
</dbReference>
<proteinExistence type="predicted"/>
<evidence type="ECO:0000256" key="4">
    <source>
        <dbReference type="ARBA" id="ARBA00023136"/>
    </source>
</evidence>
<organism evidence="7 8">
    <name type="scientific">Halovenus salina</name>
    <dbReference type="NCBI Taxonomy" id="1510225"/>
    <lineage>
        <taxon>Archaea</taxon>
        <taxon>Methanobacteriati</taxon>
        <taxon>Methanobacteriota</taxon>
        <taxon>Stenosarchaea group</taxon>
        <taxon>Halobacteria</taxon>
        <taxon>Halobacteriales</taxon>
        <taxon>Haloarculaceae</taxon>
        <taxon>Halovenus</taxon>
    </lineage>
</organism>
<evidence type="ECO:0000313" key="7">
    <source>
        <dbReference type="EMBL" id="MFC7059014.1"/>
    </source>
</evidence>
<evidence type="ECO:0000256" key="5">
    <source>
        <dbReference type="SAM" id="Phobius"/>
    </source>
</evidence>
<dbReference type="GeneID" id="76631090"/>
<keyword evidence="8" id="KW-1185">Reference proteome</keyword>
<feature type="transmembrane region" description="Helical" evidence="5">
    <location>
        <begin position="67"/>
        <end position="85"/>
    </location>
</feature>
<comment type="caution">
    <text evidence="7">The sequence shown here is derived from an EMBL/GenBank/DDBJ whole genome shotgun (WGS) entry which is preliminary data.</text>
</comment>
<keyword evidence="4 5" id="KW-0472">Membrane</keyword>
<reference evidence="7 8" key="1">
    <citation type="journal article" date="2019" name="Int. J. Syst. Evol. Microbiol.">
        <title>The Global Catalogue of Microorganisms (GCM) 10K type strain sequencing project: providing services to taxonomists for standard genome sequencing and annotation.</title>
        <authorList>
            <consortium name="The Broad Institute Genomics Platform"/>
            <consortium name="The Broad Institute Genome Sequencing Center for Infectious Disease"/>
            <person name="Wu L."/>
            <person name="Ma J."/>
        </authorList>
    </citation>
    <scope>NUCLEOTIDE SEQUENCE [LARGE SCALE GENOMIC DNA]</scope>
    <source>
        <strain evidence="7 8">JCM 30072</strain>
    </source>
</reference>
<feature type="transmembrane region" description="Helical" evidence="5">
    <location>
        <begin position="120"/>
        <end position="140"/>
    </location>
</feature>
<dbReference type="EMBL" id="JBHSZI010000001">
    <property type="protein sequence ID" value="MFC7059014.1"/>
    <property type="molecule type" value="Genomic_DNA"/>
</dbReference>
<dbReference type="InterPro" id="IPR051784">
    <property type="entry name" value="Nod_factor_ABC_transporter"/>
</dbReference>
<evidence type="ECO:0000259" key="6">
    <source>
        <dbReference type="Pfam" id="PF12698"/>
    </source>
</evidence>
<feature type="domain" description="ABC-2 type transporter transmembrane" evidence="6">
    <location>
        <begin position="64"/>
        <end position="251"/>
    </location>
</feature>
<evidence type="ECO:0000256" key="3">
    <source>
        <dbReference type="ARBA" id="ARBA00022989"/>
    </source>
</evidence>
<evidence type="ECO:0000256" key="1">
    <source>
        <dbReference type="ARBA" id="ARBA00004141"/>
    </source>
</evidence>
<dbReference type="RefSeq" id="WP_267161736.1">
    <property type="nucleotide sequence ID" value="NZ_CP112972.1"/>
</dbReference>
<comment type="subcellular location">
    <subcellularLocation>
        <location evidence="1">Membrane</location>
        <topology evidence="1">Multi-pass membrane protein</topology>
    </subcellularLocation>
</comment>